<dbReference type="InterPro" id="IPR016185">
    <property type="entry name" value="PreATP-grasp_dom_sf"/>
</dbReference>
<keyword evidence="8 13" id="KW-0067">ATP-binding</keyword>
<comment type="pathway">
    <text evidence="3 12">Purine metabolism; IMP biosynthesis via de novo pathway; N(1)-(5-phospho-D-ribosyl)glycinamide from 5-phospho-alpha-D-ribose 1-diphosphate: step 2/2.</text>
</comment>
<dbReference type="InterPro" id="IPR000115">
    <property type="entry name" value="PRibGlycinamide_synth"/>
</dbReference>
<evidence type="ECO:0000256" key="11">
    <source>
        <dbReference type="ARBA" id="ARBA00042864"/>
    </source>
</evidence>
<organism evidence="15 16">
    <name type="scientific">Fictibacillus nanhaiensis</name>
    <dbReference type="NCBI Taxonomy" id="742169"/>
    <lineage>
        <taxon>Bacteria</taxon>
        <taxon>Bacillati</taxon>
        <taxon>Bacillota</taxon>
        <taxon>Bacilli</taxon>
        <taxon>Bacillales</taxon>
        <taxon>Fictibacillaceae</taxon>
        <taxon>Fictibacillus</taxon>
    </lineage>
</organism>
<evidence type="ECO:0000256" key="7">
    <source>
        <dbReference type="ARBA" id="ARBA00022755"/>
    </source>
</evidence>
<keyword evidence="7 12" id="KW-0658">Purine biosynthesis</keyword>
<evidence type="ECO:0000256" key="4">
    <source>
        <dbReference type="ARBA" id="ARBA00013255"/>
    </source>
</evidence>
<evidence type="ECO:0000256" key="8">
    <source>
        <dbReference type="ARBA" id="ARBA00022840"/>
    </source>
</evidence>
<evidence type="ECO:0000256" key="10">
    <source>
        <dbReference type="ARBA" id="ARBA00042242"/>
    </source>
</evidence>
<dbReference type="PROSITE" id="PS50975">
    <property type="entry name" value="ATP_GRASP"/>
    <property type="match status" value="1"/>
</dbReference>
<evidence type="ECO:0000313" key="16">
    <source>
        <dbReference type="Proteomes" id="UP001296923"/>
    </source>
</evidence>
<evidence type="ECO:0000256" key="9">
    <source>
        <dbReference type="ARBA" id="ARBA00038345"/>
    </source>
</evidence>
<comment type="caution">
    <text evidence="15">The sequence shown here is derived from an EMBL/GenBank/DDBJ whole genome shotgun (WGS) entry which is preliminary data.</text>
</comment>
<dbReference type="InterPro" id="IPR011054">
    <property type="entry name" value="Rudment_hybrid_motif"/>
</dbReference>
<dbReference type="Pfam" id="PF02844">
    <property type="entry name" value="GARS_N"/>
    <property type="match status" value="1"/>
</dbReference>
<evidence type="ECO:0000256" key="5">
    <source>
        <dbReference type="ARBA" id="ARBA00022598"/>
    </source>
</evidence>
<evidence type="ECO:0000313" key="15">
    <source>
        <dbReference type="EMBL" id="MBN3552759.1"/>
    </source>
</evidence>
<evidence type="ECO:0000256" key="6">
    <source>
        <dbReference type="ARBA" id="ARBA00022741"/>
    </source>
</evidence>
<keyword evidence="6 13" id="KW-0547">Nucleotide-binding</keyword>
<dbReference type="SUPFAM" id="SSF56059">
    <property type="entry name" value="Glutathione synthetase ATP-binding domain-like"/>
    <property type="match status" value="1"/>
</dbReference>
<comment type="cofactor">
    <cofactor evidence="1">
        <name>Mn(2+)</name>
        <dbReference type="ChEBI" id="CHEBI:29035"/>
    </cofactor>
</comment>
<sequence length="422" mass="45351">MNVLVIGKGGREHALVWKFANSPSVTKVFAAPGNPGMEQQATCVSIKETNIDELVTFAKANEVGLTFVGPEVPLLGGIVDRFTEEGLVIFGPSKTAAEIEGSKSFAKNLMKKYDIPTAASETFTNHDEALAYVREKGAPIVLKADGLAAGKGVIVAMTLEEAEEGLHELMVDKRFGSASETVVVEEFLEGEEFSLMSFVHDEIVLPMEIAQDHKRAYDGDKGPNTGGMGAYSPVPQISDADIQKAIKEIVQPTVSAMKQEGTPFTGILYAGLILTKNGPKVIEFNARFGDPETQVILPRLQNDLADLLLSLLNGKKPELQWSEESVLGVVLASDGYPVSSSEAQVIQGLENISGGSNVFHAGTKREGESLLTDGGRVLLVASKGRSLSEAQENVYKEMKKITCEGSFYRKDIGFRAISHVSS</sequence>
<keyword evidence="5 12" id="KW-0436">Ligase</keyword>
<dbReference type="GO" id="GO:0004637">
    <property type="term" value="F:phosphoribosylamine-glycine ligase activity"/>
    <property type="evidence" value="ECO:0007669"/>
    <property type="project" value="UniProtKB-EC"/>
</dbReference>
<dbReference type="Gene3D" id="3.90.600.10">
    <property type="entry name" value="Phosphoribosylglycinamide synthetase, C-terminal domain"/>
    <property type="match status" value="1"/>
</dbReference>
<dbReference type="SMART" id="SM01210">
    <property type="entry name" value="GARS_C"/>
    <property type="match status" value="1"/>
</dbReference>
<comment type="similarity">
    <text evidence="9 12">Belongs to the GARS family.</text>
</comment>
<dbReference type="EC" id="6.3.4.13" evidence="4 12"/>
<dbReference type="InterPro" id="IPR013815">
    <property type="entry name" value="ATP_grasp_subdomain_1"/>
</dbReference>
<dbReference type="InterPro" id="IPR020562">
    <property type="entry name" value="PRibGlycinamide_synth_N"/>
</dbReference>
<evidence type="ECO:0000256" key="2">
    <source>
        <dbReference type="ARBA" id="ARBA00001946"/>
    </source>
</evidence>
<evidence type="ECO:0000259" key="14">
    <source>
        <dbReference type="PROSITE" id="PS50975"/>
    </source>
</evidence>
<dbReference type="Pfam" id="PF01071">
    <property type="entry name" value="GARS_A"/>
    <property type="match status" value="1"/>
</dbReference>
<dbReference type="PANTHER" id="PTHR43472">
    <property type="entry name" value="PHOSPHORIBOSYLAMINE--GLYCINE LIGASE"/>
    <property type="match status" value="1"/>
</dbReference>
<dbReference type="InterPro" id="IPR020559">
    <property type="entry name" value="PRibGlycinamide_synth_CS"/>
</dbReference>
<dbReference type="Proteomes" id="UP001296923">
    <property type="component" value="Unassembled WGS sequence"/>
</dbReference>
<proteinExistence type="inferred from homology"/>
<protein>
    <recommendedName>
        <fullName evidence="4 12">Phosphoribosylamine--glycine ligase</fullName>
        <ecNumber evidence="4 12">6.3.4.13</ecNumber>
    </recommendedName>
    <alternativeName>
        <fullName evidence="12">GARS</fullName>
    </alternativeName>
    <alternativeName>
        <fullName evidence="10 12">Glycinamide ribonucleotide synthetase</fullName>
    </alternativeName>
    <alternativeName>
        <fullName evidence="11 12">Phosphoribosylglycinamide synthetase</fullName>
    </alternativeName>
</protein>
<dbReference type="SUPFAM" id="SSF51246">
    <property type="entry name" value="Rudiment single hybrid motif"/>
    <property type="match status" value="1"/>
</dbReference>
<reference evidence="15 16" key="1">
    <citation type="submission" date="2021-01" db="EMBL/GenBank/DDBJ databases">
        <title>Genome Sequencing of Type Strains.</title>
        <authorList>
            <person name="Lemaire J.F."/>
            <person name="Inderbitzin P."/>
            <person name="Collins S.B."/>
            <person name="Wespe N."/>
            <person name="Knight-Connoni V."/>
        </authorList>
    </citation>
    <scope>NUCLEOTIDE SEQUENCE [LARGE SCALE GENOMIC DNA]</scope>
    <source>
        <strain evidence="15 16">DSM 23009</strain>
    </source>
</reference>
<dbReference type="SMART" id="SM01209">
    <property type="entry name" value="GARS_A"/>
    <property type="match status" value="1"/>
</dbReference>
<dbReference type="EMBL" id="JAFHKR010000029">
    <property type="protein sequence ID" value="MBN3552759.1"/>
    <property type="molecule type" value="Genomic_DNA"/>
</dbReference>
<name>A0ABS2ZIR2_9BACL</name>
<dbReference type="InterPro" id="IPR020560">
    <property type="entry name" value="PRibGlycinamide_synth_C-dom"/>
</dbReference>
<dbReference type="Pfam" id="PF02843">
    <property type="entry name" value="GARS_C"/>
    <property type="match status" value="1"/>
</dbReference>
<dbReference type="SUPFAM" id="SSF52440">
    <property type="entry name" value="PreATP-grasp domain"/>
    <property type="match status" value="1"/>
</dbReference>
<keyword evidence="16" id="KW-1185">Reference proteome</keyword>
<accession>A0ABS2ZIR2</accession>
<evidence type="ECO:0000256" key="3">
    <source>
        <dbReference type="ARBA" id="ARBA00005174"/>
    </source>
</evidence>
<dbReference type="InterPro" id="IPR037123">
    <property type="entry name" value="PRibGlycinamide_synth_C_sf"/>
</dbReference>
<dbReference type="PANTHER" id="PTHR43472:SF1">
    <property type="entry name" value="PHOSPHORIBOSYLAMINE--GLYCINE LIGASE, CHLOROPLASTIC"/>
    <property type="match status" value="1"/>
</dbReference>
<evidence type="ECO:0000256" key="12">
    <source>
        <dbReference type="HAMAP-Rule" id="MF_00138"/>
    </source>
</evidence>
<dbReference type="Gene3D" id="3.40.50.20">
    <property type="match status" value="1"/>
</dbReference>
<gene>
    <name evidence="12 15" type="primary">purD</name>
    <name evidence="15" type="ORF">JYA63_00595</name>
</gene>
<evidence type="ECO:0000256" key="13">
    <source>
        <dbReference type="PROSITE-ProRule" id="PRU00409"/>
    </source>
</evidence>
<comment type="cofactor">
    <cofactor evidence="2">
        <name>Mg(2+)</name>
        <dbReference type="ChEBI" id="CHEBI:18420"/>
    </cofactor>
</comment>
<dbReference type="Gene3D" id="3.30.1490.20">
    <property type="entry name" value="ATP-grasp fold, A domain"/>
    <property type="match status" value="1"/>
</dbReference>
<dbReference type="InterPro" id="IPR020561">
    <property type="entry name" value="PRibGlycinamid_synth_ATP-grasp"/>
</dbReference>
<dbReference type="RefSeq" id="WP_205724109.1">
    <property type="nucleotide sequence ID" value="NZ_JAFHKR010000029.1"/>
</dbReference>
<evidence type="ECO:0000256" key="1">
    <source>
        <dbReference type="ARBA" id="ARBA00001936"/>
    </source>
</evidence>
<dbReference type="InterPro" id="IPR011761">
    <property type="entry name" value="ATP-grasp"/>
</dbReference>
<dbReference type="NCBIfam" id="TIGR00877">
    <property type="entry name" value="purD"/>
    <property type="match status" value="1"/>
</dbReference>
<feature type="domain" description="ATP-grasp" evidence="14">
    <location>
        <begin position="107"/>
        <end position="313"/>
    </location>
</feature>
<dbReference type="Gene3D" id="3.30.470.20">
    <property type="entry name" value="ATP-grasp fold, B domain"/>
    <property type="match status" value="1"/>
</dbReference>
<comment type="catalytic activity">
    <reaction evidence="12">
        <text>5-phospho-beta-D-ribosylamine + glycine + ATP = N(1)-(5-phospho-beta-D-ribosyl)glycinamide + ADP + phosphate + H(+)</text>
        <dbReference type="Rhea" id="RHEA:17453"/>
        <dbReference type="ChEBI" id="CHEBI:15378"/>
        <dbReference type="ChEBI" id="CHEBI:30616"/>
        <dbReference type="ChEBI" id="CHEBI:43474"/>
        <dbReference type="ChEBI" id="CHEBI:57305"/>
        <dbReference type="ChEBI" id="CHEBI:58681"/>
        <dbReference type="ChEBI" id="CHEBI:143788"/>
        <dbReference type="ChEBI" id="CHEBI:456216"/>
        <dbReference type="EC" id="6.3.4.13"/>
    </reaction>
</comment>
<dbReference type="PROSITE" id="PS00184">
    <property type="entry name" value="GARS"/>
    <property type="match status" value="1"/>
</dbReference>
<dbReference type="HAMAP" id="MF_00138">
    <property type="entry name" value="GARS"/>
    <property type="match status" value="1"/>
</dbReference>